<organism evidence="8 9">
    <name type="scientific">Hibiscus sabdariffa</name>
    <name type="common">roselle</name>
    <dbReference type="NCBI Taxonomy" id="183260"/>
    <lineage>
        <taxon>Eukaryota</taxon>
        <taxon>Viridiplantae</taxon>
        <taxon>Streptophyta</taxon>
        <taxon>Embryophyta</taxon>
        <taxon>Tracheophyta</taxon>
        <taxon>Spermatophyta</taxon>
        <taxon>Magnoliopsida</taxon>
        <taxon>eudicotyledons</taxon>
        <taxon>Gunneridae</taxon>
        <taxon>Pentapetalae</taxon>
        <taxon>rosids</taxon>
        <taxon>malvids</taxon>
        <taxon>Malvales</taxon>
        <taxon>Malvaceae</taxon>
        <taxon>Malvoideae</taxon>
        <taxon>Hibiscus</taxon>
    </lineage>
</organism>
<dbReference type="SUPFAM" id="SSF47095">
    <property type="entry name" value="HMG-box"/>
    <property type="match status" value="1"/>
</dbReference>
<comment type="caution">
    <text evidence="8">The sequence shown here is derived from an EMBL/GenBank/DDBJ whole genome shotgun (WGS) entry which is preliminary data.</text>
</comment>
<evidence type="ECO:0000256" key="4">
    <source>
        <dbReference type="ARBA" id="ARBA00023242"/>
    </source>
</evidence>
<evidence type="ECO:0000256" key="5">
    <source>
        <dbReference type="PROSITE-ProRule" id="PRU00267"/>
    </source>
</evidence>
<dbReference type="Proteomes" id="UP001396334">
    <property type="component" value="Unassembled WGS sequence"/>
</dbReference>
<accession>A0ABR2NQM1</accession>
<protein>
    <recommendedName>
        <fullName evidence="7">HMG box domain-containing protein</fullName>
    </recommendedName>
</protein>
<dbReference type="InterPro" id="IPR031061">
    <property type="entry name" value="HMGB_plant"/>
</dbReference>
<dbReference type="SMART" id="SM00398">
    <property type="entry name" value="HMG"/>
    <property type="match status" value="1"/>
</dbReference>
<evidence type="ECO:0000256" key="2">
    <source>
        <dbReference type="ARBA" id="ARBA00008774"/>
    </source>
</evidence>
<gene>
    <name evidence="8" type="ORF">V6N11_008772</name>
</gene>
<evidence type="ECO:0000259" key="7">
    <source>
        <dbReference type="PROSITE" id="PS50118"/>
    </source>
</evidence>
<dbReference type="PROSITE" id="PS50118">
    <property type="entry name" value="HMG_BOX_2"/>
    <property type="match status" value="1"/>
</dbReference>
<feature type="domain" description="HMG box" evidence="7">
    <location>
        <begin position="44"/>
        <end position="122"/>
    </location>
</feature>
<evidence type="ECO:0000313" key="8">
    <source>
        <dbReference type="EMBL" id="KAK8978462.1"/>
    </source>
</evidence>
<evidence type="ECO:0000256" key="6">
    <source>
        <dbReference type="SAM" id="MobiDB-lite"/>
    </source>
</evidence>
<evidence type="ECO:0000256" key="1">
    <source>
        <dbReference type="ARBA" id="ARBA00004123"/>
    </source>
</evidence>
<feature type="region of interest" description="Disordered" evidence="6">
    <location>
        <begin position="1"/>
        <end position="44"/>
    </location>
</feature>
<keyword evidence="9" id="KW-1185">Reference proteome</keyword>
<evidence type="ECO:0000313" key="9">
    <source>
        <dbReference type="Proteomes" id="UP001396334"/>
    </source>
</evidence>
<dbReference type="Gene3D" id="1.10.30.10">
    <property type="entry name" value="High mobility group box domain"/>
    <property type="match status" value="1"/>
</dbReference>
<dbReference type="InterPro" id="IPR009071">
    <property type="entry name" value="HMG_box_dom"/>
</dbReference>
<proteinExistence type="inferred from homology"/>
<keyword evidence="4 5" id="KW-0539">Nucleus</keyword>
<feature type="compositionally biased region" description="Basic residues" evidence="6">
    <location>
        <begin position="27"/>
        <end position="37"/>
    </location>
</feature>
<keyword evidence="3 5" id="KW-0238">DNA-binding</keyword>
<feature type="DNA-binding region" description="HMG box" evidence="5">
    <location>
        <begin position="44"/>
        <end position="122"/>
    </location>
</feature>
<name>A0ABR2NQM1_9ROSI</name>
<dbReference type="PANTHER" id="PTHR46261:SF12">
    <property type="entry name" value="HIGH MOBILITY GROUP B PROTEIN 14"/>
    <property type="match status" value="1"/>
</dbReference>
<comment type="similarity">
    <text evidence="2">Belongs to the HMGB family.</text>
</comment>
<dbReference type="PANTHER" id="PTHR46261">
    <property type="entry name" value="HIGH MOBILITY GROUP B PROTEIN 4-RELATED"/>
    <property type="match status" value="1"/>
</dbReference>
<comment type="subcellular location">
    <subcellularLocation>
        <location evidence="1">Nucleus</location>
    </subcellularLocation>
</comment>
<evidence type="ECO:0000256" key="3">
    <source>
        <dbReference type="ARBA" id="ARBA00023125"/>
    </source>
</evidence>
<sequence>MVLKSSAKMKSVVCERGKRPNSNSMPKMKHKKKKKKTKIDAKMPKKPPTAFFYFLEDFRTGFQEQNPDIRSMCDIGKACGVSEVGSTSRDNVAKNVSAEKVKYYDIATEKQAEFDRAMAEFIKRKESGEDEETEDDSDFDE</sequence>
<reference evidence="8 9" key="1">
    <citation type="journal article" date="2024" name="G3 (Bethesda)">
        <title>Genome assembly of Hibiscus sabdariffa L. provides insights into metabolisms of medicinal natural products.</title>
        <authorList>
            <person name="Kim T."/>
        </authorList>
    </citation>
    <scope>NUCLEOTIDE SEQUENCE [LARGE SCALE GENOMIC DNA]</scope>
    <source>
        <strain evidence="8">TK-2024</strain>
        <tissue evidence="8">Old leaves</tissue>
    </source>
</reference>
<dbReference type="EMBL" id="JBBPBN010000112">
    <property type="protein sequence ID" value="KAK8978462.1"/>
    <property type="molecule type" value="Genomic_DNA"/>
</dbReference>
<dbReference type="InterPro" id="IPR036910">
    <property type="entry name" value="HMG_box_dom_sf"/>
</dbReference>